<proteinExistence type="predicted"/>
<name>A0AAV6I914_9ERIC</name>
<sequence length="450" mass="49656">MGKEGDLWDDSALIYAFDHAISNYKTLHGRGQNDSSKAGGKVLCNIEESISTSIDGSHEARSIGGTYLGRGSTSKHKVPIIVTRGGNDLKWRLAQPSRESRGYNELVGKKGNFLSLYRLEDFDFLFLTLNQWVHGLQDADFWERHPRMNVPIGFTPRVVEGLYAIVRDLNSLNVRRLFDGDLVKSICFYAVMKGRRLRLRVRFVGNLNQLGGLRYPNLQGVGDEARSAQADDNGNVASSTTTELGEPSNHPEDQKNHGVDSFAQEPNVVSTSGQHVQDVHQDYSNTQGAGDYTQLVNQYYELEEQRQKILQQLQQFGSWDYQGSSVQWEQPVSASQSSYPAVVASCCPYVGQCLVAPCSFGGTCVGRTCEASSGIGHNGNPPFEDGDIAKTAMGAAEKALSCLKTKASEKAEESHEEQAKGKAIRETDLTDVFNAWYLAEQSTAKKRHES</sequence>
<evidence type="ECO:0000313" key="3">
    <source>
        <dbReference type="EMBL" id="KAG5524270.1"/>
    </source>
</evidence>
<dbReference type="CDD" id="cd22851">
    <property type="entry name" value="SMN_N"/>
    <property type="match status" value="1"/>
</dbReference>
<dbReference type="InterPro" id="IPR049481">
    <property type="entry name" value="SMN_G2-BD"/>
</dbReference>
<dbReference type="PANTHER" id="PTHR39267:SF1">
    <property type="entry name" value="SURVIVAL MOTOR NEURON PROTEIN"/>
    <property type="match status" value="1"/>
</dbReference>
<dbReference type="EMBL" id="JACTNZ010000011">
    <property type="protein sequence ID" value="KAG5524270.1"/>
    <property type="molecule type" value="Genomic_DNA"/>
</dbReference>
<protein>
    <recommendedName>
        <fullName evidence="2">Survival Motor Neuron Gemin2-binding domain-containing protein</fullName>
    </recommendedName>
</protein>
<dbReference type="PANTHER" id="PTHR39267">
    <property type="entry name" value="SURVIVAL MOTOR NEURON-LIKE PROTEIN 1"/>
    <property type="match status" value="1"/>
</dbReference>
<gene>
    <name evidence="3" type="ORF">RHGRI_031067</name>
</gene>
<evidence type="ECO:0000313" key="4">
    <source>
        <dbReference type="Proteomes" id="UP000823749"/>
    </source>
</evidence>
<feature type="region of interest" description="Disordered" evidence="1">
    <location>
        <begin position="224"/>
        <end position="259"/>
    </location>
</feature>
<evidence type="ECO:0000256" key="1">
    <source>
        <dbReference type="SAM" id="MobiDB-lite"/>
    </source>
</evidence>
<feature type="domain" description="Survival Motor Neuron Gemin2-binding" evidence="2">
    <location>
        <begin position="1"/>
        <end position="28"/>
    </location>
</feature>
<dbReference type="InterPro" id="IPR040424">
    <property type="entry name" value="Smn1"/>
</dbReference>
<organism evidence="3 4">
    <name type="scientific">Rhododendron griersonianum</name>
    <dbReference type="NCBI Taxonomy" id="479676"/>
    <lineage>
        <taxon>Eukaryota</taxon>
        <taxon>Viridiplantae</taxon>
        <taxon>Streptophyta</taxon>
        <taxon>Embryophyta</taxon>
        <taxon>Tracheophyta</taxon>
        <taxon>Spermatophyta</taxon>
        <taxon>Magnoliopsida</taxon>
        <taxon>eudicotyledons</taxon>
        <taxon>Gunneridae</taxon>
        <taxon>Pentapetalae</taxon>
        <taxon>asterids</taxon>
        <taxon>Ericales</taxon>
        <taxon>Ericaceae</taxon>
        <taxon>Ericoideae</taxon>
        <taxon>Rhodoreae</taxon>
        <taxon>Rhododendron</taxon>
    </lineage>
</organism>
<accession>A0AAV6I914</accession>
<comment type="caution">
    <text evidence="3">The sequence shown here is derived from an EMBL/GenBank/DDBJ whole genome shotgun (WGS) entry which is preliminary data.</text>
</comment>
<evidence type="ECO:0000259" key="2">
    <source>
        <dbReference type="Pfam" id="PF20636"/>
    </source>
</evidence>
<reference evidence="3" key="1">
    <citation type="submission" date="2020-08" db="EMBL/GenBank/DDBJ databases">
        <title>Plant Genome Project.</title>
        <authorList>
            <person name="Zhang R.-G."/>
        </authorList>
    </citation>
    <scope>NUCLEOTIDE SEQUENCE</scope>
    <source>
        <strain evidence="3">WSP0</strain>
        <tissue evidence="3">Leaf</tissue>
    </source>
</reference>
<dbReference type="Proteomes" id="UP000823749">
    <property type="component" value="Chromosome 11"/>
</dbReference>
<feature type="compositionally biased region" description="Basic and acidic residues" evidence="1">
    <location>
        <begin position="249"/>
        <end position="258"/>
    </location>
</feature>
<dbReference type="AlphaFoldDB" id="A0AAV6I914"/>
<feature type="compositionally biased region" description="Polar residues" evidence="1">
    <location>
        <begin position="230"/>
        <end position="243"/>
    </location>
</feature>
<keyword evidence="4" id="KW-1185">Reference proteome</keyword>
<dbReference type="Pfam" id="PF20636">
    <property type="entry name" value="SMN_G2-BD"/>
    <property type="match status" value="1"/>
</dbReference>